<organism evidence="3 4">
    <name type="scientific">Hibiscus sabdariffa</name>
    <name type="common">roselle</name>
    <dbReference type="NCBI Taxonomy" id="183260"/>
    <lineage>
        <taxon>Eukaryota</taxon>
        <taxon>Viridiplantae</taxon>
        <taxon>Streptophyta</taxon>
        <taxon>Embryophyta</taxon>
        <taxon>Tracheophyta</taxon>
        <taxon>Spermatophyta</taxon>
        <taxon>Magnoliopsida</taxon>
        <taxon>eudicotyledons</taxon>
        <taxon>Gunneridae</taxon>
        <taxon>Pentapetalae</taxon>
        <taxon>rosids</taxon>
        <taxon>malvids</taxon>
        <taxon>Malvales</taxon>
        <taxon>Malvaceae</taxon>
        <taxon>Malvoideae</taxon>
        <taxon>Hibiscus</taxon>
    </lineage>
</organism>
<evidence type="ECO:0000256" key="1">
    <source>
        <dbReference type="SAM" id="MobiDB-lite"/>
    </source>
</evidence>
<dbReference type="Proteomes" id="UP001396334">
    <property type="component" value="Unassembled WGS sequence"/>
</dbReference>
<feature type="compositionally biased region" description="Polar residues" evidence="1">
    <location>
        <begin position="143"/>
        <end position="157"/>
    </location>
</feature>
<feature type="compositionally biased region" description="Basic residues" evidence="1">
    <location>
        <begin position="188"/>
        <end position="198"/>
    </location>
</feature>
<name>A0ABR2QGQ0_9ROSI</name>
<protein>
    <submittedName>
        <fullName evidence="3">Uncharacterized protein</fullName>
    </submittedName>
</protein>
<accession>A0ABR2QGQ0</accession>
<keyword evidence="4" id="KW-1185">Reference proteome</keyword>
<evidence type="ECO:0000313" key="3">
    <source>
        <dbReference type="EMBL" id="KAK8999865.1"/>
    </source>
</evidence>
<feature type="transmembrane region" description="Helical" evidence="2">
    <location>
        <begin position="60"/>
        <end position="83"/>
    </location>
</feature>
<sequence length="207" mass="23132">MDVESFNTILITKNVVLEGWPKSNMPKVVQRVKTLLWTHSPMHCWTLQHMLSWLRMMLNLMLLKPAIASVAAPMLAIGLSIIFEGKAKTSSIVVLIHIISITIIPTKGSGTVAMAISALEQEMGKTTPYTSSTMLSDFDDQLSKQTPSATPTNQGQMDLTHRDNKRRSPLVESIKTKRFHPSPPTKNNKARMRSRKNSSVKVDVQPR</sequence>
<keyword evidence="2" id="KW-1133">Transmembrane helix</keyword>
<keyword evidence="2" id="KW-0812">Transmembrane</keyword>
<comment type="caution">
    <text evidence="3">The sequence shown here is derived from an EMBL/GenBank/DDBJ whole genome shotgun (WGS) entry which is preliminary data.</text>
</comment>
<reference evidence="3 4" key="1">
    <citation type="journal article" date="2024" name="G3 (Bethesda)">
        <title>Genome assembly of Hibiscus sabdariffa L. provides insights into metabolisms of medicinal natural products.</title>
        <authorList>
            <person name="Kim T."/>
        </authorList>
    </citation>
    <scope>NUCLEOTIDE SEQUENCE [LARGE SCALE GENOMIC DNA]</scope>
    <source>
        <strain evidence="3">TK-2024</strain>
        <tissue evidence="3">Old leaves</tissue>
    </source>
</reference>
<proteinExistence type="predicted"/>
<feature type="region of interest" description="Disordered" evidence="1">
    <location>
        <begin position="140"/>
        <end position="207"/>
    </location>
</feature>
<dbReference type="EMBL" id="JBBPBN010000039">
    <property type="protein sequence ID" value="KAK8999865.1"/>
    <property type="molecule type" value="Genomic_DNA"/>
</dbReference>
<keyword evidence="2" id="KW-0472">Membrane</keyword>
<gene>
    <name evidence="3" type="ORF">V6N11_065357</name>
</gene>
<evidence type="ECO:0000256" key="2">
    <source>
        <dbReference type="SAM" id="Phobius"/>
    </source>
</evidence>
<feature type="transmembrane region" description="Helical" evidence="2">
    <location>
        <begin position="89"/>
        <end position="106"/>
    </location>
</feature>
<evidence type="ECO:0000313" key="4">
    <source>
        <dbReference type="Proteomes" id="UP001396334"/>
    </source>
</evidence>